<name>A0A660KUW6_9ROSI</name>
<gene>
    <name evidence="1" type="ORF">FH972_011593</name>
</gene>
<organism evidence="1 2">
    <name type="scientific">Carpinus fangiana</name>
    <dbReference type="NCBI Taxonomy" id="176857"/>
    <lineage>
        <taxon>Eukaryota</taxon>
        <taxon>Viridiplantae</taxon>
        <taxon>Streptophyta</taxon>
        <taxon>Embryophyta</taxon>
        <taxon>Tracheophyta</taxon>
        <taxon>Spermatophyta</taxon>
        <taxon>Magnoliopsida</taxon>
        <taxon>eudicotyledons</taxon>
        <taxon>Gunneridae</taxon>
        <taxon>Pentapetalae</taxon>
        <taxon>rosids</taxon>
        <taxon>fabids</taxon>
        <taxon>Fagales</taxon>
        <taxon>Betulaceae</taxon>
        <taxon>Carpinus</taxon>
    </lineage>
</organism>
<dbReference type="Proteomes" id="UP000327013">
    <property type="component" value="Chromosome 4"/>
</dbReference>
<dbReference type="EMBL" id="CM017324">
    <property type="protein sequence ID" value="KAE8039155.1"/>
    <property type="molecule type" value="Genomic_DNA"/>
</dbReference>
<reference evidence="1 2" key="1">
    <citation type="submission" date="2019-06" db="EMBL/GenBank/DDBJ databases">
        <title>A chromosomal-level reference genome of Carpinus fangiana (Coryloideae, Betulaceae).</title>
        <authorList>
            <person name="Yang X."/>
            <person name="Wang Z."/>
            <person name="Zhang L."/>
            <person name="Hao G."/>
            <person name="Liu J."/>
            <person name="Yang Y."/>
        </authorList>
    </citation>
    <scope>NUCLEOTIDE SEQUENCE [LARGE SCALE GENOMIC DNA]</scope>
    <source>
        <strain evidence="1">Cfa_2016G</strain>
        <tissue evidence="1">Leaf</tissue>
    </source>
</reference>
<dbReference type="SUPFAM" id="SSF53756">
    <property type="entry name" value="UDP-Glycosyltransferase/glycogen phosphorylase"/>
    <property type="match status" value="1"/>
</dbReference>
<evidence type="ECO:0000313" key="1">
    <source>
        <dbReference type="EMBL" id="KAE8039155.1"/>
    </source>
</evidence>
<accession>A0A660KUW6</accession>
<protein>
    <submittedName>
        <fullName evidence="1">Uncharacterized protein</fullName>
    </submittedName>
</protein>
<sequence>MTAREGPDDGDIACIIYDEFMYFSEAVANSLKLPSIILTTMSAATFLARSALLQFMAEGRLPFQERATLAAWKNTADPLPPP</sequence>
<dbReference type="Gene3D" id="3.40.50.2000">
    <property type="entry name" value="Glycogen Phosphorylase B"/>
    <property type="match status" value="1"/>
</dbReference>
<proteinExistence type="predicted"/>
<dbReference type="AlphaFoldDB" id="A0A660KUW6"/>
<evidence type="ECO:0000313" key="2">
    <source>
        <dbReference type="Proteomes" id="UP000327013"/>
    </source>
</evidence>
<keyword evidence="2" id="KW-1185">Reference proteome</keyword>